<dbReference type="Proteomes" id="UP000094056">
    <property type="component" value="Unassembled WGS sequence"/>
</dbReference>
<gene>
    <name evidence="1" type="ORF">SCARUB_00146</name>
</gene>
<reference evidence="1 2" key="1">
    <citation type="submission" date="2016-07" db="EMBL/GenBank/DDBJ databases">
        <title>Draft genome of Scalindua rubra, obtained from a brine-seawater interface in the Red Sea, sheds light on salt adaptation in anammox bacteria.</title>
        <authorList>
            <person name="Speth D.R."/>
            <person name="Lagkouvardos I."/>
            <person name="Wang Y."/>
            <person name="Qian P.-Y."/>
            <person name="Dutilh B.E."/>
            <person name="Jetten M.S."/>
        </authorList>
    </citation>
    <scope>NUCLEOTIDE SEQUENCE [LARGE SCALE GENOMIC DNA]</scope>
    <source>
        <strain evidence="1">BSI-1</strain>
    </source>
</reference>
<comment type="caution">
    <text evidence="1">The sequence shown here is derived from an EMBL/GenBank/DDBJ whole genome shotgun (WGS) entry which is preliminary data.</text>
</comment>
<evidence type="ECO:0000313" key="1">
    <source>
        <dbReference type="EMBL" id="ODS34710.1"/>
    </source>
</evidence>
<protein>
    <submittedName>
        <fullName evidence="1">Uncharacterized protein</fullName>
    </submittedName>
</protein>
<organism evidence="1 2">
    <name type="scientific">Candidatus Scalindua rubra</name>
    <dbReference type="NCBI Taxonomy" id="1872076"/>
    <lineage>
        <taxon>Bacteria</taxon>
        <taxon>Pseudomonadati</taxon>
        <taxon>Planctomycetota</taxon>
        <taxon>Candidatus Brocadiia</taxon>
        <taxon>Candidatus Brocadiales</taxon>
        <taxon>Candidatus Scalinduaceae</taxon>
        <taxon>Candidatus Scalindua</taxon>
    </lineage>
</organism>
<sequence>MKLVELISEKEIKEAVLGEYEKRLVLYKFTDELLKKKYSMSFKEFGEKNMVKEKGFSWEIEKDAMEWEHAVEGLRYLQEKINKIKPLMMEISEIIQTLKEINKRYGLKILYLDYTDITLISRIGISLEIFVHVYVNIKKEKVNMALIVSGERIYGIDKEGGSYHEHPFENPSRHIDTGQVEIEDFVIKSLEILKRINLI</sequence>
<dbReference type="AlphaFoldDB" id="A0A1E3XGG4"/>
<dbReference type="PATRIC" id="fig|1872076.5.peg.164"/>
<dbReference type="EMBL" id="MAYW01000002">
    <property type="protein sequence ID" value="ODS34710.1"/>
    <property type="molecule type" value="Genomic_DNA"/>
</dbReference>
<name>A0A1E3XGG4_9BACT</name>
<proteinExistence type="predicted"/>
<accession>A0A1E3XGG4</accession>
<evidence type="ECO:0000313" key="2">
    <source>
        <dbReference type="Proteomes" id="UP000094056"/>
    </source>
</evidence>